<evidence type="ECO:0008006" key="3">
    <source>
        <dbReference type="Google" id="ProtNLM"/>
    </source>
</evidence>
<dbReference type="AlphaFoldDB" id="E4RNN4"/>
<dbReference type="eggNOG" id="COG3935">
    <property type="taxonomic scope" value="Bacteria"/>
</dbReference>
<dbReference type="Proteomes" id="UP000007434">
    <property type="component" value="Chromosome"/>
</dbReference>
<dbReference type="RefSeq" id="WP_013404818.1">
    <property type="nucleotide sequence ID" value="NC_014654.1"/>
</dbReference>
<dbReference type="OrthoDB" id="3199595at2"/>
<evidence type="ECO:0000313" key="1">
    <source>
        <dbReference type="EMBL" id="ADQ13712.1"/>
    </source>
</evidence>
<evidence type="ECO:0000313" key="2">
    <source>
        <dbReference type="Proteomes" id="UP000007434"/>
    </source>
</evidence>
<gene>
    <name evidence="1" type="ordered locus">Halsa_0228</name>
</gene>
<dbReference type="HOGENOM" id="CLU_747557_0_0_9"/>
<name>E4RNN4_HALHG</name>
<accession>E4RNN4</accession>
<protein>
    <recommendedName>
        <fullName evidence="3">Primosome, DnaD subunit</fullName>
    </recommendedName>
</protein>
<reference evidence="1 2" key="2">
    <citation type="journal article" date="2011" name="J. Bacteriol.">
        <title>Complete Genome Sequence of the Haloalkaliphilic, Hydrogen Producing Halanaerobium hydrogenoformans.</title>
        <authorList>
            <person name="Brown S.D."/>
            <person name="Begemann M.B."/>
            <person name="Mormile M.R."/>
            <person name="Wall J.D."/>
            <person name="Han C.S."/>
            <person name="Goodwin L.A."/>
            <person name="Pitluck S."/>
            <person name="Land M.L."/>
            <person name="Hauser L.J."/>
            <person name="Elias D.A."/>
        </authorList>
    </citation>
    <scope>NUCLEOTIDE SEQUENCE [LARGE SCALE GENOMIC DNA]</scope>
    <source>
        <strain evidence="2">sapolanicus</strain>
    </source>
</reference>
<proteinExistence type="predicted"/>
<keyword evidence="2" id="KW-1185">Reference proteome</keyword>
<reference evidence="1 2" key="1">
    <citation type="submission" date="2010-11" db="EMBL/GenBank/DDBJ databases">
        <title>Complete sequence of Halanaerobium sp. sapolanicus.</title>
        <authorList>
            <consortium name="US DOE Joint Genome Institute"/>
            <person name="Lucas S."/>
            <person name="Copeland A."/>
            <person name="Lapidus A."/>
            <person name="Cheng J.-F."/>
            <person name="Bruce D."/>
            <person name="Goodwin L."/>
            <person name="Pitluck S."/>
            <person name="Davenport K."/>
            <person name="Detter J.C."/>
            <person name="Han C."/>
            <person name="Tapia R."/>
            <person name="Land M."/>
            <person name="Hauser L."/>
            <person name="Jeffries C."/>
            <person name="Kyrpides N."/>
            <person name="Ivanova N."/>
            <person name="Mikhailova N."/>
            <person name="Begemann M.B."/>
            <person name="Mormile M.R."/>
            <person name="Wall J.D."/>
            <person name="Elias D.A."/>
            <person name="Woyke T."/>
        </authorList>
    </citation>
    <scope>NUCLEOTIDE SEQUENCE [LARGE SCALE GENOMIC DNA]</scope>
    <source>
        <strain evidence="2">sapolanicus</strain>
    </source>
</reference>
<sequence>MKYNKVQSNFWISNKVIRWDKNTIFIALYILTNQHRSSEGIYRLPKSYVSEDTNFTTQEVEEAFEELIESDFVRYDIETSVIMITKALKYQSINNPNHQKAALKILKALPTSYLLIDFLEQADKYCRLFKEFLLEFLEDELLSEAQNKKDNIFKSEDNGLSDGINNAITDPPSLTPALTTQTQKQKLSQERCQKKFLANSNTEIDENDRFYDVKLKSNDHLYKKNQKSQALELTKYLIEKIKDNNHRARVPEIDLNNDLFIKWIKEMEKLNNIGPVGAKKDDNKGYSWQEIKKIIDFSQDDEFWSSNILSAKKLRKQVIKLENQMNKSGKSESTKRMDMLAELYVEYLNEEQNDDEE</sequence>
<dbReference type="KEGG" id="has:Halsa_0228"/>
<organism evidence="1 2">
    <name type="scientific">Halanaerobium hydrogeniformans</name>
    <name type="common">Halanaerobium sp. (strain sapolanicus)</name>
    <dbReference type="NCBI Taxonomy" id="656519"/>
    <lineage>
        <taxon>Bacteria</taxon>
        <taxon>Bacillati</taxon>
        <taxon>Bacillota</taxon>
        <taxon>Clostridia</taxon>
        <taxon>Halanaerobiales</taxon>
        <taxon>Halanaerobiaceae</taxon>
        <taxon>Halanaerobium</taxon>
    </lineage>
</organism>
<dbReference type="EMBL" id="CP002304">
    <property type="protein sequence ID" value="ADQ13712.1"/>
    <property type="molecule type" value="Genomic_DNA"/>
</dbReference>